<dbReference type="InterPro" id="IPR001509">
    <property type="entry name" value="Epimerase_deHydtase"/>
</dbReference>
<name>A0A8J4Y5P6_CHIOP</name>
<comment type="caution">
    <text evidence="3">The sequence shown here is derived from an EMBL/GenBank/DDBJ whole genome shotgun (WGS) entry which is preliminary data.</text>
</comment>
<organism evidence="3 4">
    <name type="scientific">Chionoecetes opilio</name>
    <name type="common">Atlantic snow crab</name>
    <name type="synonym">Cancer opilio</name>
    <dbReference type="NCBI Taxonomy" id="41210"/>
    <lineage>
        <taxon>Eukaryota</taxon>
        <taxon>Metazoa</taxon>
        <taxon>Ecdysozoa</taxon>
        <taxon>Arthropoda</taxon>
        <taxon>Crustacea</taxon>
        <taxon>Multicrustacea</taxon>
        <taxon>Malacostraca</taxon>
        <taxon>Eumalacostraca</taxon>
        <taxon>Eucarida</taxon>
        <taxon>Decapoda</taxon>
        <taxon>Pleocyemata</taxon>
        <taxon>Brachyura</taxon>
        <taxon>Eubrachyura</taxon>
        <taxon>Majoidea</taxon>
        <taxon>Majidae</taxon>
        <taxon>Chionoecetes</taxon>
    </lineage>
</organism>
<dbReference type="Gene3D" id="3.40.50.720">
    <property type="entry name" value="NAD(P)-binding Rossmann-like Domain"/>
    <property type="match status" value="1"/>
</dbReference>
<dbReference type="SUPFAM" id="SSF51735">
    <property type="entry name" value="NAD(P)-binding Rossmann-fold domains"/>
    <property type="match status" value="1"/>
</dbReference>
<dbReference type="EMBL" id="JACEEZ010017134">
    <property type="protein sequence ID" value="KAG0717756.1"/>
    <property type="molecule type" value="Genomic_DNA"/>
</dbReference>
<feature type="domain" description="NAD-dependent epimerase/dehydratase" evidence="2">
    <location>
        <begin position="30"/>
        <end position="136"/>
    </location>
</feature>
<dbReference type="PANTHER" id="PTHR43238:SF1">
    <property type="entry name" value="GDP-L-FUCOSE SYNTHASE"/>
    <property type="match status" value="1"/>
</dbReference>
<dbReference type="InterPro" id="IPR036291">
    <property type="entry name" value="NAD(P)-bd_dom_sf"/>
</dbReference>
<sequence length="222" mass="24907">MTTMSSAYSKLLNLFTVLSSLQRALGDFSIHNGPPHSSNYGYSMAKRMIDVMNRVYHEQHGCMFTSVIPTNVYGPHDNFNVEDGHVLTGLIHKAYLAKKNNTPFTVWGSGKPRRQFIYSLDLARLMIWVTREYQEVAPIILSVDEADEVSIKEVAEMVVEATGFEGEVKYDSSKADVGNRRLPRSSLQQRGHAGFKYSSCRSAAHFTFPSIIADALTESSRF</sequence>
<accession>A0A8J4Y5P6</accession>
<proteinExistence type="predicted"/>
<evidence type="ECO:0000256" key="1">
    <source>
        <dbReference type="SAM" id="SignalP"/>
    </source>
</evidence>
<evidence type="ECO:0000313" key="4">
    <source>
        <dbReference type="Proteomes" id="UP000770661"/>
    </source>
</evidence>
<dbReference type="Gene3D" id="3.90.25.10">
    <property type="entry name" value="UDP-galactose 4-epimerase, domain 1"/>
    <property type="match status" value="1"/>
</dbReference>
<dbReference type="Pfam" id="PF01370">
    <property type="entry name" value="Epimerase"/>
    <property type="match status" value="1"/>
</dbReference>
<dbReference type="Proteomes" id="UP000770661">
    <property type="component" value="Unassembled WGS sequence"/>
</dbReference>
<reference evidence="3" key="1">
    <citation type="submission" date="2020-07" db="EMBL/GenBank/DDBJ databases">
        <title>The High-quality genome of the commercially important snow crab, Chionoecetes opilio.</title>
        <authorList>
            <person name="Jeong J.-H."/>
            <person name="Ryu S."/>
        </authorList>
    </citation>
    <scope>NUCLEOTIDE SEQUENCE</scope>
    <source>
        <strain evidence="3">MADBK_172401_WGS</strain>
        <tissue evidence="3">Digestive gland</tissue>
    </source>
</reference>
<protein>
    <submittedName>
        <fullName evidence="3">GDP-L-fucose synthase</fullName>
    </submittedName>
</protein>
<feature type="signal peptide" evidence="1">
    <location>
        <begin position="1"/>
        <end position="26"/>
    </location>
</feature>
<keyword evidence="1" id="KW-0732">Signal</keyword>
<dbReference type="OrthoDB" id="202470at2759"/>
<feature type="chain" id="PRO_5035275814" evidence="1">
    <location>
        <begin position="27"/>
        <end position="222"/>
    </location>
</feature>
<gene>
    <name evidence="3" type="primary">TSTA3_1</name>
    <name evidence="3" type="ORF">GWK47_053812</name>
</gene>
<dbReference type="GO" id="GO:0050577">
    <property type="term" value="F:GDP-L-fucose synthase activity"/>
    <property type="evidence" value="ECO:0007669"/>
    <property type="project" value="TreeGrafter"/>
</dbReference>
<keyword evidence="4" id="KW-1185">Reference proteome</keyword>
<evidence type="ECO:0000313" key="3">
    <source>
        <dbReference type="EMBL" id="KAG0717756.1"/>
    </source>
</evidence>
<dbReference type="AlphaFoldDB" id="A0A8J4Y5P6"/>
<evidence type="ECO:0000259" key="2">
    <source>
        <dbReference type="Pfam" id="PF01370"/>
    </source>
</evidence>
<dbReference type="PANTHER" id="PTHR43238">
    <property type="entry name" value="GDP-L-FUCOSE SYNTHASE"/>
    <property type="match status" value="1"/>
</dbReference>